<dbReference type="EMBL" id="CAJGYM010000019">
    <property type="protein sequence ID" value="CAD6191083.1"/>
    <property type="molecule type" value="Genomic_DNA"/>
</dbReference>
<sequence length="68" mass="7804">MVDGVPHPPTDFFAPTVGGAILRGKKMEDDHPFTQKRDQSRADRRAQFEQPFPTETAKIMNEMETRPF</sequence>
<keyword evidence="3" id="KW-1185">Reference proteome</keyword>
<feature type="compositionally biased region" description="Basic and acidic residues" evidence="1">
    <location>
        <begin position="25"/>
        <end position="47"/>
    </location>
</feature>
<feature type="region of interest" description="Disordered" evidence="1">
    <location>
        <begin position="24"/>
        <end position="68"/>
    </location>
</feature>
<dbReference type="AlphaFoldDB" id="A0A8S1H6V6"/>
<dbReference type="Proteomes" id="UP000835052">
    <property type="component" value="Unassembled WGS sequence"/>
</dbReference>
<evidence type="ECO:0000313" key="3">
    <source>
        <dbReference type="Proteomes" id="UP000835052"/>
    </source>
</evidence>
<proteinExistence type="predicted"/>
<evidence type="ECO:0000313" key="2">
    <source>
        <dbReference type="EMBL" id="CAD6191083.1"/>
    </source>
</evidence>
<gene>
    <name evidence="2" type="ORF">CAUJ_LOCUS7002</name>
</gene>
<organism evidence="2 3">
    <name type="scientific">Caenorhabditis auriculariae</name>
    <dbReference type="NCBI Taxonomy" id="2777116"/>
    <lineage>
        <taxon>Eukaryota</taxon>
        <taxon>Metazoa</taxon>
        <taxon>Ecdysozoa</taxon>
        <taxon>Nematoda</taxon>
        <taxon>Chromadorea</taxon>
        <taxon>Rhabditida</taxon>
        <taxon>Rhabditina</taxon>
        <taxon>Rhabditomorpha</taxon>
        <taxon>Rhabditoidea</taxon>
        <taxon>Rhabditidae</taxon>
        <taxon>Peloderinae</taxon>
        <taxon>Caenorhabditis</taxon>
    </lineage>
</organism>
<accession>A0A8S1H6V6</accession>
<reference evidence="2" key="1">
    <citation type="submission" date="2020-10" db="EMBL/GenBank/DDBJ databases">
        <authorList>
            <person name="Kikuchi T."/>
        </authorList>
    </citation>
    <scope>NUCLEOTIDE SEQUENCE</scope>
    <source>
        <strain evidence="2">NKZ352</strain>
    </source>
</reference>
<comment type="caution">
    <text evidence="2">The sequence shown here is derived from an EMBL/GenBank/DDBJ whole genome shotgun (WGS) entry which is preliminary data.</text>
</comment>
<evidence type="ECO:0000256" key="1">
    <source>
        <dbReference type="SAM" id="MobiDB-lite"/>
    </source>
</evidence>
<protein>
    <submittedName>
        <fullName evidence="2">Uncharacterized protein</fullName>
    </submittedName>
</protein>
<name>A0A8S1H6V6_9PELO</name>